<evidence type="ECO:0000313" key="3">
    <source>
        <dbReference type="Proteomes" id="UP001391051"/>
    </source>
</evidence>
<protein>
    <submittedName>
        <fullName evidence="2">HET-domain-containing protein</fullName>
    </submittedName>
</protein>
<gene>
    <name evidence="2" type="ORF">PG986_002346</name>
</gene>
<name>A0ABR1QZL6_9PEZI</name>
<organism evidence="2 3">
    <name type="scientific">Apiospora aurea</name>
    <dbReference type="NCBI Taxonomy" id="335848"/>
    <lineage>
        <taxon>Eukaryota</taxon>
        <taxon>Fungi</taxon>
        <taxon>Dikarya</taxon>
        <taxon>Ascomycota</taxon>
        <taxon>Pezizomycotina</taxon>
        <taxon>Sordariomycetes</taxon>
        <taxon>Xylariomycetidae</taxon>
        <taxon>Amphisphaeriales</taxon>
        <taxon>Apiosporaceae</taxon>
        <taxon>Apiospora</taxon>
    </lineage>
</organism>
<dbReference type="RefSeq" id="XP_066707461.1">
    <property type="nucleotide sequence ID" value="XM_066838568.1"/>
</dbReference>
<dbReference type="InterPro" id="IPR010730">
    <property type="entry name" value="HET"/>
</dbReference>
<dbReference type="GeneID" id="92071630"/>
<keyword evidence="3" id="KW-1185">Reference proteome</keyword>
<dbReference type="PANTHER" id="PTHR33112">
    <property type="entry name" value="DOMAIN PROTEIN, PUTATIVE-RELATED"/>
    <property type="match status" value="1"/>
</dbReference>
<dbReference type="Pfam" id="PF06985">
    <property type="entry name" value="HET"/>
    <property type="match status" value="1"/>
</dbReference>
<sequence>MSLPNNGVATLCDDCRPALRLPTDTNGWIPVDEYYLTLVIDHQRDDEWPLFPGLEESISKTGCEFCQLLKTTLTSKEVKSDFGTLANISVTLKFKWWAPSDENDKVQEGRILRIEICQSSIFRVVVFLPVSSRSPLVTGEVARSYNLSSPIESSVLAGEPKQFIRSSLNKCSNHLHYNNTETPEFTPTRLVDALSERPRIVELNAPTNEEPQPDRRYVALSYCWGGKTQLMLTCDTEQALKEGFSKDILSATQKDTIELAKALTIPYVWIDALCIRQGDHNDWESQAKVMGKIYSGAYLTVCAASSSSCEEGYLQRDFVTPIEVPTDPVSDPSGAAGTYFFQPIRWSCNYEHIRFYHAPFSLANSKWNTRAWTFQEKMMSRRLLFFTTSGLNFNCGQYLHSEHSASPIPSSHETIPSVRDPFELEELHRMGDKSKIYHAWIQRVANKYGDRQMTRRTDAFPSLSGLAHTFASLLQDDYVAGLWKQDLARGLSWYSYKPAHNSLETLLSSFNNANPCIGPSWSWVGHGEVRYFLLSFDFVSVCQELSAECVPKGADKCGELKSASLRVRTRVYPARSGDWRPLSNGTAMVYQGPGRGEQIRVELDFKNFNQSDFEDCVLIPIGTFYYRWEPVTILRDKGFLTGLIAHPADDGVRFIRIGYFEVSRGWPVVKPTELERVLESLGECEIRDLKII</sequence>
<evidence type="ECO:0000259" key="1">
    <source>
        <dbReference type="Pfam" id="PF06985"/>
    </source>
</evidence>
<feature type="domain" description="Heterokaryon incompatibility" evidence="1">
    <location>
        <begin position="217"/>
        <end position="376"/>
    </location>
</feature>
<dbReference type="EMBL" id="JAQQWE010000001">
    <property type="protein sequence ID" value="KAK7968069.1"/>
    <property type="molecule type" value="Genomic_DNA"/>
</dbReference>
<evidence type="ECO:0000313" key="2">
    <source>
        <dbReference type="EMBL" id="KAK7968069.1"/>
    </source>
</evidence>
<accession>A0ABR1QZL6</accession>
<dbReference type="Proteomes" id="UP001391051">
    <property type="component" value="Unassembled WGS sequence"/>
</dbReference>
<comment type="caution">
    <text evidence="2">The sequence shown here is derived from an EMBL/GenBank/DDBJ whole genome shotgun (WGS) entry which is preliminary data.</text>
</comment>
<reference evidence="2 3" key="1">
    <citation type="submission" date="2023-01" db="EMBL/GenBank/DDBJ databases">
        <title>Analysis of 21 Apiospora genomes using comparative genomics revels a genus with tremendous synthesis potential of carbohydrate active enzymes and secondary metabolites.</title>
        <authorList>
            <person name="Sorensen T."/>
        </authorList>
    </citation>
    <scope>NUCLEOTIDE SEQUENCE [LARGE SCALE GENOMIC DNA]</scope>
    <source>
        <strain evidence="2 3">CBS 24483</strain>
    </source>
</reference>
<dbReference type="PANTHER" id="PTHR33112:SF16">
    <property type="entry name" value="HETEROKARYON INCOMPATIBILITY DOMAIN-CONTAINING PROTEIN"/>
    <property type="match status" value="1"/>
</dbReference>
<proteinExistence type="predicted"/>